<keyword evidence="1" id="KW-0805">Transcription regulation</keyword>
<evidence type="ECO:0000313" key="5">
    <source>
        <dbReference type="Proteomes" id="UP000033393"/>
    </source>
</evidence>
<dbReference type="Proteomes" id="UP000033393">
    <property type="component" value="Unassembled WGS sequence"/>
</dbReference>
<sequence length="323" mass="36710">MKSSRLIQVLLLLQSRGRMTADELAAELEVSPRTIYRDIDALSAAGIPIYADRGPTGGYQLIDGYRTRLTGLTSSEAQSLFLAGLPGPAEELGLKEFAAAAQLKLLAALPTELRSRAEQIRQRFHLDTPTWFRGDEPTEHLATIADAVWEQRRVRMTYQRWGNQTVEREVEPYGLVLKAGTWYFVGSGRTYRVSRVQELHASGDTFERPRDFDLAQFWAEWSEEFEARMYGERITVRMTRAGLDKSQYLLRGYQARVIRQLAPAPGEEFGFPTESTRHALPDLLKFGADVEVIAPNELRREIMAAIKAMHDVYNDAKLPAWFR</sequence>
<dbReference type="InterPro" id="IPR036390">
    <property type="entry name" value="WH_DNA-bd_sf"/>
</dbReference>
<dbReference type="GO" id="GO:0003700">
    <property type="term" value="F:DNA-binding transcription factor activity"/>
    <property type="evidence" value="ECO:0007669"/>
    <property type="project" value="InterPro"/>
</dbReference>
<proteinExistence type="predicted"/>
<dbReference type="InterPro" id="IPR001034">
    <property type="entry name" value="DeoR_HTH"/>
</dbReference>
<dbReference type="InterPro" id="IPR011991">
    <property type="entry name" value="ArsR-like_HTH"/>
</dbReference>
<dbReference type="InterPro" id="IPR057727">
    <property type="entry name" value="WCX_dom"/>
</dbReference>
<keyword evidence="2" id="KW-0804">Transcription</keyword>
<dbReference type="Pfam" id="PF25583">
    <property type="entry name" value="WCX"/>
    <property type="match status" value="1"/>
</dbReference>
<organism evidence="4 5">
    <name type="scientific">Lentzea aerocolonigenes</name>
    <name type="common">Lechevalieria aerocolonigenes</name>
    <name type="synonym">Saccharothrix aerocolonigenes</name>
    <dbReference type="NCBI Taxonomy" id="68170"/>
    <lineage>
        <taxon>Bacteria</taxon>
        <taxon>Bacillati</taxon>
        <taxon>Actinomycetota</taxon>
        <taxon>Actinomycetes</taxon>
        <taxon>Pseudonocardiales</taxon>
        <taxon>Pseudonocardiaceae</taxon>
        <taxon>Lentzea</taxon>
    </lineage>
</organism>
<gene>
    <name evidence="4" type="ORF">UK23_27590</name>
</gene>
<reference evidence="4 5" key="1">
    <citation type="submission" date="2015-02" db="EMBL/GenBank/DDBJ databases">
        <authorList>
            <person name="Ju K.-S."/>
            <person name="Doroghazi J.R."/>
            <person name="Metcalf W."/>
        </authorList>
    </citation>
    <scope>NUCLEOTIDE SEQUENCE [LARGE SCALE GENOMIC DNA]</scope>
    <source>
        <strain evidence="4 5">NRRL B-16140</strain>
    </source>
</reference>
<evidence type="ECO:0000259" key="3">
    <source>
        <dbReference type="PROSITE" id="PS51000"/>
    </source>
</evidence>
<dbReference type="InterPro" id="IPR013196">
    <property type="entry name" value="HTH_11"/>
</dbReference>
<dbReference type="Pfam" id="PF08279">
    <property type="entry name" value="HTH_11"/>
    <property type="match status" value="1"/>
</dbReference>
<comment type="caution">
    <text evidence="4">The sequence shown here is derived from an EMBL/GenBank/DDBJ whole genome shotgun (WGS) entry which is preliminary data.</text>
</comment>
<dbReference type="InterPro" id="IPR051534">
    <property type="entry name" value="CBASS_pafABC_assoc_protein"/>
</dbReference>
<feature type="domain" description="HTH deoR-type" evidence="3">
    <location>
        <begin position="2"/>
        <end position="75"/>
    </location>
</feature>
<dbReference type="SUPFAM" id="SSF46785">
    <property type="entry name" value="Winged helix' DNA-binding domain"/>
    <property type="match status" value="1"/>
</dbReference>
<dbReference type="PANTHER" id="PTHR34580:SF1">
    <property type="entry name" value="PROTEIN PAFC"/>
    <property type="match status" value="1"/>
</dbReference>
<evidence type="ECO:0000313" key="4">
    <source>
        <dbReference type="EMBL" id="KJK45047.1"/>
    </source>
</evidence>
<dbReference type="EMBL" id="JYJG01000225">
    <property type="protein sequence ID" value="KJK45047.1"/>
    <property type="molecule type" value="Genomic_DNA"/>
</dbReference>
<keyword evidence="5" id="KW-1185">Reference proteome</keyword>
<dbReference type="Pfam" id="PF13280">
    <property type="entry name" value="WYL"/>
    <property type="match status" value="1"/>
</dbReference>
<accession>A0A0F0GSR9</accession>
<dbReference type="AlphaFoldDB" id="A0A0F0GSR9"/>
<dbReference type="InterPro" id="IPR026881">
    <property type="entry name" value="WYL_dom"/>
</dbReference>
<dbReference type="STRING" id="68170.GCA_000974445_02078"/>
<protein>
    <submittedName>
        <fullName evidence="4">Transcriptional regulator</fullName>
    </submittedName>
</protein>
<dbReference type="OrthoDB" id="3171994at2"/>
<dbReference type="PANTHER" id="PTHR34580">
    <property type="match status" value="1"/>
</dbReference>
<evidence type="ECO:0000256" key="1">
    <source>
        <dbReference type="ARBA" id="ARBA00023015"/>
    </source>
</evidence>
<dbReference type="PROSITE" id="PS51000">
    <property type="entry name" value="HTH_DEOR_2"/>
    <property type="match status" value="1"/>
</dbReference>
<evidence type="ECO:0000256" key="2">
    <source>
        <dbReference type="ARBA" id="ARBA00023163"/>
    </source>
</evidence>
<dbReference type="eggNOG" id="COG2378">
    <property type="taxonomic scope" value="Bacteria"/>
</dbReference>
<dbReference type="CDD" id="cd00090">
    <property type="entry name" value="HTH_ARSR"/>
    <property type="match status" value="1"/>
</dbReference>
<dbReference type="PATRIC" id="fig|68170.10.peg.7084"/>
<dbReference type="RefSeq" id="WP_045314567.1">
    <property type="nucleotide sequence ID" value="NZ_JYJG01000225.1"/>
</dbReference>
<name>A0A0F0GSR9_LENAE</name>
<dbReference type="Gene3D" id="1.10.10.10">
    <property type="entry name" value="Winged helix-like DNA-binding domain superfamily/Winged helix DNA-binding domain"/>
    <property type="match status" value="1"/>
</dbReference>
<dbReference type="PROSITE" id="PS52050">
    <property type="entry name" value="WYL"/>
    <property type="match status" value="1"/>
</dbReference>
<dbReference type="InterPro" id="IPR036388">
    <property type="entry name" value="WH-like_DNA-bd_sf"/>
</dbReference>